<comment type="catalytic activity">
    <reaction evidence="1">
        <text>1-(5-phospho-beta-D-ribosyl)-ATP + diphosphate = 5-phospho-alpha-D-ribose 1-diphosphate + ATP</text>
        <dbReference type="Rhea" id="RHEA:18473"/>
        <dbReference type="ChEBI" id="CHEBI:30616"/>
        <dbReference type="ChEBI" id="CHEBI:33019"/>
        <dbReference type="ChEBI" id="CHEBI:58017"/>
        <dbReference type="ChEBI" id="CHEBI:73183"/>
        <dbReference type="EC" id="2.4.2.17"/>
    </reaction>
</comment>
<evidence type="ECO:0000256" key="5">
    <source>
        <dbReference type="ARBA" id="ARBA00022676"/>
    </source>
</evidence>
<dbReference type="AlphaFoldDB" id="A0A8J5KMJ9"/>
<proteinExistence type="predicted"/>
<keyword evidence="4" id="KW-0028">Amino-acid biosynthesis</keyword>
<comment type="caution">
    <text evidence="9">The sequence shown here is derived from an EMBL/GenBank/DDBJ whole genome shotgun (WGS) entry which is preliminary data.</text>
</comment>
<name>A0A8J5KMJ9_ZINOF</name>
<dbReference type="GO" id="GO:0003879">
    <property type="term" value="F:ATP phosphoribosyltransferase activity"/>
    <property type="evidence" value="ECO:0007669"/>
    <property type="project" value="UniProtKB-EC"/>
</dbReference>
<reference evidence="9 10" key="1">
    <citation type="submission" date="2020-08" db="EMBL/GenBank/DDBJ databases">
        <title>Plant Genome Project.</title>
        <authorList>
            <person name="Zhang R.-G."/>
        </authorList>
    </citation>
    <scope>NUCLEOTIDE SEQUENCE [LARGE SCALE GENOMIC DNA]</scope>
    <source>
        <tissue evidence="9">Rhizome</tissue>
    </source>
</reference>
<evidence type="ECO:0000256" key="7">
    <source>
        <dbReference type="ARBA" id="ARBA00023102"/>
    </source>
</evidence>
<evidence type="ECO:0000256" key="1">
    <source>
        <dbReference type="ARBA" id="ARBA00000915"/>
    </source>
</evidence>
<evidence type="ECO:0000256" key="6">
    <source>
        <dbReference type="ARBA" id="ARBA00022679"/>
    </source>
</evidence>
<dbReference type="EMBL" id="JACMSC010000015">
    <property type="protein sequence ID" value="KAG6484339.1"/>
    <property type="molecule type" value="Genomic_DNA"/>
</dbReference>
<dbReference type="UniPathway" id="UPA00031">
    <property type="reaction ID" value="UER00006"/>
</dbReference>
<dbReference type="GO" id="GO:0005737">
    <property type="term" value="C:cytoplasm"/>
    <property type="evidence" value="ECO:0007669"/>
    <property type="project" value="InterPro"/>
</dbReference>
<dbReference type="GO" id="GO:0000105">
    <property type="term" value="P:L-histidine biosynthetic process"/>
    <property type="evidence" value="ECO:0007669"/>
    <property type="project" value="UniProtKB-UniPathway"/>
</dbReference>
<evidence type="ECO:0000313" key="10">
    <source>
        <dbReference type="Proteomes" id="UP000734854"/>
    </source>
</evidence>
<keyword evidence="5" id="KW-0328">Glycosyltransferase</keyword>
<evidence type="ECO:0000256" key="4">
    <source>
        <dbReference type="ARBA" id="ARBA00022605"/>
    </source>
</evidence>
<dbReference type="Proteomes" id="UP000734854">
    <property type="component" value="Unassembled WGS sequence"/>
</dbReference>
<accession>A0A8J5KMJ9</accession>
<keyword evidence="6" id="KW-0808">Transferase</keyword>
<keyword evidence="10" id="KW-1185">Reference proteome</keyword>
<evidence type="ECO:0000313" key="9">
    <source>
        <dbReference type="EMBL" id="KAG6484339.1"/>
    </source>
</evidence>
<dbReference type="InterPro" id="IPR001348">
    <property type="entry name" value="ATP_PRibTrfase_HisG"/>
</dbReference>
<comment type="pathway">
    <text evidence="2">Amino-acid biosynthesis; L-histidine biosynthesis; L-histidine from 5-phospho-alpha-D-ribose 1-diphosphate: step 1/9.</text>
</comment>
<feature type="domain" description="ATP phosphoribosyltransferase catalytic" evidence="8">
    <location>
        <begin position="56"/>
        <end position="117"/>
    </location>
</feature>
<evidence type="ECO:0000256" key="2">
    <source>
        <dbReference type="ARBA" id="ARBA00004667"/>
    </source>
</evidence>
<dbReference type="EC" id="2.4.2.17" evidence="3"/>
<dbReference type="Pfam" id="PF01634">
    <property type="entry name" value="HisG"/>
    <property type="match status" value="1"/>
</dbReference>
<gene>
    <name evidence="9" type="ORF">ZIOFF_052854</name>
</gene>
<dbReference type="InterPro" id="IPR013820">
    <property type="entry name" value="ATP_PRibTrfase_cat"/>
</dbReference>
<evidence type="ECO:0000256" key="3">
    <source>
        <dbReference type="ARBA" id="ARBA00011946"/>
    </source>
</evidence>
<evidence type="ECO:0000259" key="8">
    <source>
        <dbReference type="Pfam" id="PF01634"/>
    </source>
</evidence>
<protein>
    <recommendedName>
        <fullName evidence="3">ATP phosphoribosyltransferase</fullName>
        <ecNumber evidence="3">2.4.2.17</ecNumber>
    </recommendedName>
</protein>
<organism evidence="9 10">
    <name type="scientific">Zingiber officinale</name>
    <name type="common">Ginger</name>
    <name type="synonym">Amomum zingiber</name>
    <dbReference type="NCBI Taxonomy" id="94328"/>
    <lineage>
        <taxon>Eukaryota</taxon>
        <taxon>Viridiplantae</taxon>
        <taxon>Streptophyta</taxon>
        <taxon>Embryophyta</taxon>
        <taxon>Tracheophyta</taxon>
        <taxon>Spermatophyta</taxon>
        <taxon>Magnoliopsida</taxon>
        <taxon>Liliopsida</taxon>
        <taxon>Zingiberales</taxon>
        <taxon>Zingiberaceae</taxon>
        <taxon>Zingiber</taxon>
    </lineage>
</organism>
<sequence>MDTVPVICLEQLCDAHKSGDLEVWFQRPKDIVRKIKSGDLDLGIVGYDIVCECGEMGTTDAILDLVSSGMTLAENNLKEIKGGVVLESQAVRVASRRSLNMSKGALEITHEMLERLEAHLRAIGVVTVLFCKRDGKVVVDFFAIIICVLQMELYKSVQQLRAIGGSGVLVSDLTYIFEEETPRWRTLLSELGL</sequence>
<dbReference type="SUPFAM" id="SSF53850">
    <property type="entry name" value="Periplasmic binding protein-like II"/>
    <property type="match status" value="1"/>
</dbReference>
<dbReference type="Gene3D" id="3.40.190.10">
    <property type="entry name" value="Periplasmic binding protein-like II"/>
    <property type="match status" value="2"/>
</dbReference>
<keyword evidence="7" id="KW-0368">Histidine biosynthesis</keyword>
<dbReference type="PANTHER" id="PTHR21403">
    <property type="entry name" value="ATP PHOSPHORIBOSYLTRANSFERASE ATP-PRTASE"/>
    <property type="match status" value="1"/>
</dbReference>
<dbReference type="PANTHER" id="PTHR21403:SF8">
    <property type="entry name" value="ATP PHOSPHORIBOSYLTRANSFERASE"/>
    <property type="match status" value="1"/>
</dbReference>